<dbReference type="EMBL" id="QTSX02002176">
    <property type="protein sequence ID" value="KAJ9077831.1"/>
    <property type="molecule type" value="Genomic_DNA"/>
</dbReference>
<comment type="caution">
    <text evidence="1">The sequence shown here is derived from an EMBL/GenBank/DDBJ whole genome shotgun (WGS) entry which is preliminary data.</text>
</comment>
<reference evidence="1" key="1">
    <citation type="submission" date="2022-04" db="EMBL/GenBank/DDBJ databases">
        <title>Genome of the entomopathogenic fungus Entomophthora muscae.</title>
        <authorList>
            <person name="Elya C."/>
            <person name="Lovett B.R."/>
            <person name="Lee E."/>
            <person name="Macias A.M."/>
            <person name="Hajek A.E."/>
            <person name="De Bivort B.L."/>
            <person name="Kasson M.T."/>
            <person name="De Fine Licht H.H."/>
            <person name="Stajich J.E."/>
        </authorList>
    </citation>
    <scope>NUCLEOTIDE SEQUENCE</scope>
    <source>
        <strain evidence="1">Berkeley</strain>
    </source>
</reference>
<keyword evidence="2" id="KW-1185">Reference proteome</keyword>
<proteinExistence type="predicted"/>
<organism evidence="1 2">
    <name type="scientific">Entomophthora muscae</name>
    <dbReference type="NCBI Taxonomy" id="34485"/>
    <lineage>
        <taxon>Eukaryota</taxon>
        <taxon>Fungi</taxon>
        <taxon>Fungi incertae sedis</taxon>
        <taxon>Zoopagomycota</taxon>
        <taxon>Entomophthoromycotina</taxon>
        <taxon>Entomophthoromycetes</taxon>
        <taxon>Entomophthorales</taxon>
        <taxon>Entomophthoraceae</taxon>
        <taxon>Entomophthora</taxon>
    </lineage>
</organism>
<dbReference type="Proteomes" id="UP001165960">
    <property type="component" value="Unassembled WGS sequence"/>
</dbReference>
<evidence type="ECO:0000313" key="1">
    <source>
        <dbReference type="EMBL" id="KAJ9077831.1"/>
    </source>
</evidence>
<sequence>MKPPVTPKPMPASSPDLPTDHTSKLFGIVYITLTGVVDTIVPAAGLWSWVGKSASYLLKLAPLLCWALPAKTLAQVTPRNSRPAAQDWVPDMPLIKFVVFALAPALVVIWTNSPDLWSCISYKFNHVRSNPTQFMHILEDFPGRAQEILITSENVVRSLTCDDLEFSALKSVPLTPPGPALPVPLSSGTRWFLSNKKVWAPKSMLSSASPSCLVE</sequence>
<accession>A0ACC2TTY9</accession>
<gene>
    <name evidence="1" type="ORF">DSO57_1012869</name>
</gene>
<name>A0ACC2TTY9_9FUNG</name>
<evidence type="ECO:0000313" key="2">
    <source>
        <dbReference type="Proteomes" id="UP001165960"/>
    </source>
</evidence>
<protein>
    <submittedName>
        <fullName evidence="1">Uncharacterized protein</fullName>
    </submittedName>
</protein>